<dbReference type="OrthoDB" id="2363873at2759"/>
<evidence type="ECO:0000256" key="4">
    <source>
        <dbReference type="ARBA" id="ARBA00023098"/>
    </source>
</evidence>
<dbReference type="HOGENOM" id="CLU_022501_4_0_1"/>
<accession>K5WK72</accession>
<keyword evidence="2" id="KW-0378">Hydrolase</keyword>
<gene>
    <name evidence="6" type="ORF">PHACADRAFT_264049</name>
</gene>
<dbReference type="RefSeq" id="XP_007400933.1">
    <property type="nucleotide sequence ID" value="XM_007400871.1"/>
</dbReference>
<dbReference type="EC" id="3.1.1.47" evidence="1"/>
<evidence type="ECO:0000313" key="6">
    <source>
        <dbReference type="EMBL" id="EKM50667.1"/>
    </source>
</evidence>
<dbReference type="STRING" id="650164.K5WK72"/>
<keyword evidence="4" id="KW-0443">Lipid metabolism</keyword>
<evidence type="ECO:0000256" key="2">
    <source>
        <dbReference type="ARBA" id="ARBA00022801"/>
    </source>
</evidence>
<dbReference type="Pfam" id="PF03403">
    <property type="entry name" value="PAF-AH_p_II"/>
    <property type="match status" value="1"/>
</dbReference>
<keyword evidence="7" id="KW-1185">Reference proteome</keyword>
<dbReference type="PANTHER" id="PTHR10272:SF0">
    <property type="entry name" value="PLATELET-ACTIVATING FACTOR ACETYLHYDROLASE"/>
    <property type="match status" value="1"/>
</dbReference>
<evidence type="ECO:0000256" key="3">
    <source>
        <dbReference type="ARBA" id="ARBA00022963"/>
    </source>
</evidence>
<dbReference type="InParanoid" id="K5WK72"/>
<dbReference type="PANTHER" id="PTHR10272">
    <property type="entry name" value="PLATELET-ACTIVATING FACTOR ACETYLHYDROLASE"/>
    <property type="match status" value="1"/>
</dbReference>
<dbReference type="GO" id="GO:0003847">
    <property type="term" value="F:1-alkyl-2-acetylglycerophosphocholine esterase activity"/>
    <property type="evidence" value="ECO:0007669"/>
    <property type="project" value="UniProtKB-EC"/>
</dbReference>
<feature type="region of interest" description="Disordered" evidence="5">
    <location>
        <begin position="250"/>
        <end position="292"/>
    </location>
</feature>
<dbReference type="EMBL" id="JH930478">
    <property type="protein sequence ID" value="EKM50667.1"/>
    <property type="molecule type" value="Genomic_DNA"/>
</dbReference>
<dbReference type="InterPro" id="IPR029058">
    <property type="entry name" value="AB_hydrolase_fold"/>
</dbReference>
<dbReference type="AlphaFoldDB" id="K5WK72"/>
<protein>
    <recommendedName>
        <fullName evidence="1">1-alkyl-2-acetylglycerophosphocholine esterase</fullName>
        <ecNumber evidence="1">3.1.1.47</ecNumber>
    </recommendedName>
</protein>
<dbReference type="KEGG" id="pco:PHACADRAFT_264049"/>
<keyword evidence="3" id="KW-0442">Lipid degradation</keyword>
<dbReference type="Proteomes" id="UP000008370">
    <property type="component" value="Unassembled WGS sequence"/>
</dbReference>
<dbReference type="Gene3D" id="3.40.50.1820">
    <property type="entry name" value="alpha/beta hydrolase"/>
    <property type="match status" value="1"/>
</dbReference>
<dbReference type="GO" id="GO:0016042">
    <property type="term" value="P:lipid catabolic process"/>
    <property type="evidence" value="ECO:0007669"/>
    <property type="project" value="UniProtKB-KW"/>
</dbReference>
<name>K5WK72_PHACS</name>
<evidence type="ECO:0000256" key="5">
    <source>
        <dbReference type="SAM" id="MobiDB-lite"/>
    </source>
</evidence>
<reference evidence="6 7" key="1">
    <citation type="journal article" date="2012" name="BMC Genomics">
        <title>Comparative genomics of the white-rot fungi, Phanerochaete carnosa and P. chrysosporium, to elucidate the genetic basis of the distinct wood types they colonize.</title>
        <authorList>
            <person name="Suzuki H."/>
            <person name="MacDonald J."/>
            <person name="Syed K."/>
            <person name="Salamov A."/>
            <person name="Hori C."/>
            <person name="Aerts A."/>
            <person name="Henrissat B."/>
            <person name="Wiebenga A."/>
            <person name="vanKuyk P.A."/>
            <person name="Barry K."/>
            <person name="Lindquist E."/>
            <person name="LaButti K."/>
            <person name="Lapidus A."/>
            <person name="Lucas S."/>
            <person name="Coutinho P."/>
            <person name="Gong Y."/>
            <person name="Samejima M."/>
            <person name="Mahadevan R."/>
            <person name="Abou-Zaid M."/>
            <person name="de Vries R.P."/>
            <person name="Igarashi K."/>
            <person name="Yadav J.S."/>
            <person name="Grigoriev I.V."/>
            <person name="Master E.R."/>
        </authorList>
    </citation>
    <scope>NUCLEOTIDE SEQUENCE [LARGE SCALE GENOMIC DNA]</scope>
    <source>
        <strain evidence="6 7">HHB-10118-sp</strain>
    </source>
</reference>
<evidence type="ECO:0000256" key="1">
    <source>
        <dbReference type="ARBA" id="ARBA00013201"/>
    </source>
</evidence>
<dbReference type="GeneID" id="18918731"/>
<dbReference type="SUPFAM" id="SSF53474">
    <property type="entry name" value="alpha/beta-Hydrolases"/>
    <property type="match status" value="1"/>
</dbReference>
<organism evidence="6 7">
    <name type="scientific">Phanerochaete carnosa (strain HHB-10118-sp)</name>
    <name type="common">White-rot fungus</name>
    <name type="synonym">Peniophora carnosa</name>
    <dbReference type="NCBI Taxonomy" id="650164"/>
    <lineage>
        <taxon>Eukaryota</taxon>
        <taxon>Fungi</taxon>
        <taxon>Dikarya</taxon>
        <taxon>Basidiomycota</taxon>
        <taxon>Agaricomycotina</taxon>
        <taxon>Agaricomycetes</taxon>
        <taxon>Polyporales</taxon>
        <taxon>Phanerochaetaceae</taxon>
        <taxon>Phanerochaete</taxon>
    </lineage>
</organism>
<sequence length="292" mass="31818">MASRGFVVAVLEHRDGTSPSSTILAADGSKTTFDWIQWSDLYWPDLPEQPMDDTTLRHEQIMCRIAELESVVDVMSGISSGARPTDGYKVPALDWSRFKAVDATNPVMAGHSLGGSAALAASSKGSIDFCAVVAFDPAVQRLAPWKSPLPHPLLVINSEEFTVGREYAIFSEQMAHTVTTELQVYSIGGATHPSFSDVFLILPTAINKLTGLACPALSVITKTVRATTEFLSGPGGHGGRVTYDEEFRDDEDRRRKIKTRGGKKRNEEAGEEKGGKLYRPVGKPGELSWHRL</sequence>
<feature type="compositionally biased region" description="Basic and acidic residues" evidence="5">
    <location>
        <begin position="264"/>
        <end position="275"/>
    </location>
</feature>
<proteinExistence type="predicted"/>
<evidence type="ECO:0000313" key="7">
    <source>
        <dbReference type="Proteomes" id="UP000008370"/>
    </source>
</evidence>